<proteinExistence type="predicted"/>
<evidence type="ECO:0000313" key="1">
    <source>
        <dbReference type="EMBL" id="GAX46770.1"/>
    </source>
</evidence>
<sequence>MQLSKKFLQPVWVFKPTFSKDDEGNQVTSWSVTAILQAIVQPVNSKFDVSQYGTDLSQVKQILEDVHFFREDTHEGWGISITGRSKPSHTVLSIDKYPDYTKVLIKRM</sequence>
<accession>A0A224X5F7</accession>
<gene>
    <name evidence="1" type="ORF">RsY01_349</name>
</gene>
<dbReference type="RefSeq" id="WP_094783841.1">
    <property type="nucleotide sequence ID" value="NZ_BEDT01000001.1"/>
</dbReference>
<dbReference type="Proteomes" id="UP000218689">
    <property type="component" value="Unassembled WGS sequence"/>
</dbReference>
<organism evidence="1 2">
    <name type="scientific">Pseudolactococcus reticulitermitis</name>
    <dbReference type="NCBI Taxonomy" id="2025039"/>
    <lineage>
        <taxon>Bacteria</taxon>
        <taxon>Bacillati</taxon>
        <taxon>Bacillota</taxon>
        <taxon>Bacilli</taxon>
        <taxon>Lactobacillales</taxon>
        <taxon>Streptococcaceae</taxon>
        <taxon>Pseudolactococcus</taxon>
    </lineage>
</organism>
<comment type="caution">
    <text evidence="1">The sequence shown here is derived from an EMBL/GenBank/DDBJ whole genome shotgun (WGS) entry which is preliminary data.</text>
</comment>
<dbReference type="EMBL" id="BEDT01000001">
    <property type="protein sequence ID" value="GAX46770.1"/>
    <property type="molecule type" value="Genomic_DNA"/>
</dbReference>
<name>A0A224X5F7_9LACT</name>
<dbReference type="OrthoDB" id="2637769at2"/>
<dbReference type="AlphaFoldDB" id="A0A224X5F7"/>
<reference evidence="2" key="1">
    <citation type="submission" date="2017-08" db="EMBL/GenBank/DDBJ databases">
        <title>Draft genome sequence of Lactococcus sp. strain Rs-Y01, isolated from the gut of the lower termite Reticulitermes speratus.</title>
        <authorList>
            <person name="Ohkuma M."/>
            <person name="Yuki M."/>
        </authorList>
    </citation>
    <scope>NUCLEOTIDE SEQUENCE [LARGE SCALE GENOMIC DNA]</scope>
    <source>
        <strain evidence="2">Rs-Y01</strain>
    </source>
</reference>
<evidence type="ECO:0000313" key="2">
    <source>
        <dbReference type="Proteomes" id="UP000218689"/>
    </source>
</evidence>
<protein>
    <submittedName>
        <fullName evidence="1">Uncharacterized protein</fullName>
    </submittedName>
</protein>
<keyword evidence="2" id="KW-1185">Reference proteome</keyword>